<gene>
    <name evidence="1" type="ORF">DSAG12_01639</name>
</gene>
<keyword evidence="2" id="KW-1185">Reference proteome</keyword>
<evidence type="ECO:0000313" key="2">
    <source>
        <dbReference type="Proteomes" id="UP000321408"/>
    </source>
</evidence>
<dbReference type="Proteomes" id="UP000321408">
    <property type="component" value="Chromosome"/>
</dbReference>
<sequence length="119" mass="13983">MKKISKYLSSIYNDGGDNNFFGIYKDPYYIQVFGGRKAPKVYLDAVSNAHLLEEREKLSDEKIDKLEEMGFEEEPRSSNFSKEFDFSEQKIPELTDFIVKVLQIYEIDPYKADFEIELD</sequence>
<dbReference type="AlphaFoldDB" id="A0A5B9D9N2"/>
<proteinExistence type="predicted"/>
<dbReference type="EMBL" id="CP042905">
    <property type="protein sequence ID" value="QEE15812.2"/>
    <property type="molecule type" value="Genomic_DNA"/>
</dbReference>
<evidence type="ECO:0000313" key="1">
    <source>
        <dbReference type="EMBL" id="QEE15812.2"/>
    </source>
</evidence>
<reference evidence="1 2" key="1">
    <citation type="journal article" date="2020" name="Nature">
        <title>Isolation of an archaeon at the prokaryote-eukaryote interface.</title>
        <authorList>
            <person name="Imachi H."/>
            <person name="Nobu M.K."/>
            <person name="Nakahara N."/>
            <person name="Morono Y."/>
            <person name="Ogawara M."/>
            <person name="Takaki Y."/>
            <person name="Takano Y."/>
            <person name="Uematsu K."/>
            <person name="Ikuta T."/>
            <person name="Ito M."/>
            <person name="Matsui Y."/>
            <person name="Miyazaki M."/>
            <person name="Murata K."/>
            <person name="Saito Y."/>
            <person name="Sakai S."/>
            <person name="Song C."/>
            <person name="Tasumi E."/>
            <person name="Yamanaka Y."/>
            <person name="Yamaguchi T."/>
            <person name="Kamagata Y."/>
            <person name="Tamaki H."/>
            <person name="Takai K."/>
        </authorList>
    </citation>
    <scope>NUCLEOTIDE SEQUENCE [LARGE SCALE GENOMIC DNA]</scope>
    <source>
        <strain evidence="1 2">MK-D1</strain>
    </source>
</reference>
<organism evidence="1 2">
    <name type="scientific">Promethearchaeum syntrophicum</name>
    <dbReference type="NCBI Taxonomy" id="2594042"/>
    <lineage>
        <taxon>Archaea</taxon>
        <taxon>Promethearchaeati</taxon>
        <taxon>Promethearchaeota</taxon>
        <taxon>Promethearchaeia</taxon>
        <taxon>Promethearchaeales</taxon>
        <taxon>Promethearchaeaceae</taxon>
        <taxon>Promethearchaeum</taxon>
    </lineage>
</organism>
<protein>
    <submittedName>
        <fullName evidence="1">Uncharacterized protein</fullName>
    </submittedName>
</protein>
<reference evidence="1 2" key="2">
    <citation type="journal article" date="2024" name="Int. J. Syst. Evol. Microbiol.">
        <title>Promethearchaeum syntrophicum gen. nov., sp. nov., an anaerobic, obligately syntrophic archaeon, the first isolate of the lineage 'Asgard' archaea, and proposal of the new archaeal phylum Promethearchaeota phyl. nov. and kingdom Promethearchaeati regn. nov.</title>
        <authorList>
            <person name="Imachi H."/>
            <person name="Nobu M.K."/>
            <person name="Kato S."/>
            <person name="Takaki Y."/>
            <person name="Miyazaki M."/>
            <person name="Miyata M."/>
            <person name="Ogawara M."/>
            <person name="Saito Y."/>
            <person name="Sakai S."/>
            <person name="Tahara Y.O."/>
            <person name="Takano Y."/>
            <person name="Tasumi E."/>
            <person name="Uematsu K."/>
            <person name="Yoshimura T."/>
            <person name="Itoh T."/>
            <person name="Ohkuma M."/>
            <person name="Takai K."/>
        </authorList>
    </citation>
    <scope>NUCLEOTIDE SEQUENCE [LARGE SCALE GENOMIC DNA]</scope>
    <source>
        <strain evidence="1 2">MK-D1</strain>
    </source>
</reference>
<dbReference type="KEGG" id="psyt:DSAG12_01639"/>
<accession>A0A5B9D9N2</accession>
<name>A0A5B9D9N2_9ARCH</name>